<keyword evidence="2" id="KW-1185">Reference proteome</keyword>
<gene>
    <name evidence="1" type="ORF">GDO78_013939</name>
</gene>
<protein>
    <submittedName>
        <fullName evidence="1">Uncharacterized protein</fullName>
    </submittedName>
</protein>
<dbReference type="EMBL" id="WNTK01010835">
    <property type="protein sequence ID" value="KAG9462525.1"/>
    <property type="molecule type" value="Genomic_DNA"/>
</dbReference>
<evidence type="ECO:0000313" key="1">
    <source>
        <dbReference type="EMBL" id="KAG9462525.1"/>
    </source>
</evidence>
<sequence>MRIFFSSSIKSFISLSDDSVASTSHFFRNSGFRQRTGGSTGFLKPLGTILCSSYLDNPCISHQHRTYSLYTLVNSLKTVRIEMLVELEV</sequence>
<proteinExistence type="predicted"/>
<comment type="caution">
    <text evidence="1">The sequence shown here is derived from an EMBL/GenBank/DDBJ whole genome shotgun (WGS) entry which is preliminary data.</text>
</comment>
<organism evidence="1 2">
    <name type="scientific">Eleutherodactylus coqui</name>
    <name type="common">Puerto Rican coqui</name>
    <dbReference type="NCBI Taxonomy" id="57060"/>
    <lineage>
        <taxon>Eukaryota</taxon>
        <taxon>Metazoa</taxon>
        <taxon>Chordata</taxon>
        <taxon>Craniata</taxon>
        <taxon>Vertebrata</taxon>
        <taxon>Euteleostomi</taxon>
        <taxon>Amphibia</taxon>
        <taxon>Batrachia</taxon>
        <taxon>Anura</taxon>
        <taxon>Neobatrachia</taxon>
        <taxon>Hyloidea</taxon>
        <taxon>Eleutherodactylidae</taxon>
        <taxon>Eleutherodactylinae</taxon>
        <taxon>Eleutherodactylus</taxon>
        <taxon>Eleutherodactylus</taxon>
    </lineage>
</organism>
<dbReference type="AlphaFoldDB" id="A0A8J6BFY0"/>
<name>A0A8J6BFY0_ELECQ</name>
<evidence type="ECO:0000313" key="2">
    <source>
        <dbReference type="Proteomes" id="UP000770717"/>
    </source>
</evidence>
<dbReference type="Proteomes" id="UP000770717">
    <property type="component" value="Unassembled WGS sequence"/>
</dbReference>
<accession>A0A8J6BFY0</accession>
<reference evidence="1" key="1">
    <citation type="thesis" date="2020" institute="ProQuest LLC" country="789 East Eisenhower Parkway, Ann Arbor, MI, USA">
        <title>Comparative Genomics and Chromosome Evolution.</title>
        <authorList>
            <person name="Mudd A.B."/>
        </authorList>
    </citation>
    <scope>NUCLEOTIDE SEQUENCE</scope>
    <source>
        <strain evidence="1">HN-11 Male</strain>
        <tissue evidence="1">Kidney and liver</tissue>
    </source>
</reference>